<organism evidence="3 4">
    <name type="scientific">Luteimonas salinilitoris</name>
    <dbReference type="NCBI Taxonomy" id="3237697"/>
    <lineage>
        <taxon>Bacteria</taxon>
        <taxon>Pseudomonadati</taxon>
        <taxon>Pseudomonadota</taxon>
        <taxon>Gammaproteobacteria</taxon>
        <taxon>Lysobacterales</taxon>
        <taxon>Lysobacteraceae</taxon>
        <taxon>Luteimonas</taxon>
    </lineage>
</organism>
<evidence type="ECO:0008006" key="5">
    <source>
        <dbReference type="Google" id="ProtNLM"/>
    </source>
</evidence>
<keyword evidence="2" id="KW-1133">Transmembrane helix</keyword>
<keyword evidence="2" id="KW-0472">Membrane</keyword>
<evidence type="ECO:0000313" key="3">
    <source>
        <dbReference type="EMBL" id="MEZ0476623.1"/>
    </source>
</evidence>
<sequence length="109" mass="11257">MHTATMPSSPSTLALLAAVLGGALFLGALALLSLPPLRAGAFALGAAPLWLLGMPLASLAALAARYLATLSRRRSPASSSSPGLRRWRPSGPQARRRAATPRPRLPRAA</sequence>
<keyword evidence="4" id="KW-1185">Reference proteome</keyword>
<accession>A0ABV4HV30</accession>
<evidence type="ECO:0000256" key="1">
    <source>
        <dbReference type="SAM" id="MobiDB-lite"/>
    </source>
</evidence>
<feature type="region of interest" description="Disordered" evidence="1">
    <location>
        <begin position="70"/>
        <end position="109"/>
    </location>
</feature>
<feature type="compositionally biased region" description="Low complexity" evidence="1">
    <location>
        <begin position="100"/>
        <end position="109"/>
    </location>
</feature>
<evidence type="ECO:0000256" key="2">
    <source>
        <dbReference type="SAM" id="Phobius"/>
    </source>
</evidence>
<gene>
    <name evidence="3" type="ORF">AB6713_18705</name>
</gene>
<feature type="compositionally biased region" description="Low complexity" evidence="1">
    <location>
        <begin position="70"/>
        <end position="84"/>
    </location>
</feature>
<reference evidence="3 4" key="1">
    <citation type="submission" date="2024-07" db="EMBL/GenBank/DDBJ databases">
        <title>Luteimonas salilacus sp. nov., isolated from the shore soil of Salt Lake in Tibet of China.</title>
        <authorList>
            <person name="Zhang X."/>
            <person name="Li A."/>
        </authorList>
    </citation>
    <scope>NUCLEOTIDE SEQUENCE [LARGE SCALE GENOMIC DNA]</scope>
    <source>
        <strain evidence="3 4">B3-2-R+30</strain>
    </source>
</reference>
<dbReference type="Proteomes" id="UP001566331">
    <property type="component" value="Unassembled WGS sequence"/>
</dbReference>
<keyword evidence="2" id="KW-0812">Transmembrane</keyword>
<dbReference type="EMBL" id="JBFWIC010000042">
    <property type="protein sequence ID" value="MEZ0476623.1"/>
    <property type="molecule type" value="Genomic_DNA"/>
</dbReference>
<name>A0ABV4HV30_9GAMM</name>
<protein>
    <recommendedName>
        <fullName evidence="5">DUF4175 domain-containing protein</fullName>
    </recommendedName>
</protein>
<evidence type="ECO:0000313" key="4">
    <source>
        <dbReference type="Proteomes" id="UP001566331"/>
    </source>
</evidence>
<dbReference type="RefSeq" id="WP_370561703.1">
    <property type="nucleotide sequence ID" value="NZ_JBFWIB010000001.1"/>
</dbReference>
<proteinExistence type="predicted"/>
<feature type="transmembrane region" description="Helical" evidence="2">
    <location>
        <begin position="49"/>
        <end position="68"/>
    </location>
</feature>
<comment type="caution">
    <text evidence="3">The sequence shown here is derived from an EMBL/GenBank/DDBJ whole genome shotgun (WGS) entry which is preliminary data.</text>
</comment>